<dbReference type="Proteomes" id="UP001148018">
    <property type="component" value="Unassembled WGS sequence"/>
</dbReference>
<dbReference type="GO" id="GO:0000723">
    <property type="term" value="P:telomere maintenance"/>
    <property type="evidence" value="ECO:0007669"/>
    <property type="project" value="TreeGrafter"/>
</dbReference>
<reference evidence="5" key="1">
    <citation type="submission" date="2022-07" db="EMBL/GenBank/DDBJ databases">
        <title>Chromosome-level genome of Muraenolepis orangiensis.</title>
        <authorList>
            <person name="Kim J."/>
        </authorList>
    </citation>
    <scope>NUCLEOTIDE SEQUENCE</scope>
    <source>
        <strain evidence="5">KU_S4_2022</strain>
        <tissue evidence="5">Muscle</tissue>
    </source>
</reference>
<dbReference type="OrthoDB" id="271433at2759"/>
<dbReference type="InterPro" id="IPR057038">
    <property type="entry name" value="FBX41/ZN365_Znf-C2H2"/>
</dbReference>
<keyword evidence="2" id="KW-0175">Coiled coil</keyword>
<keyword evidence="6" id="KW-1185">Reference proteome</keyword>
<protein>
    <recommendedName>
        <fullName evidence="4">FBX41/ZN365 C2H2-type zinc finger domain-containing protein</fullName>
    </recommendedName>
</protein>
<sequence length="366" mass="41227">MARGGLPFSCSQCGGRERFGTLALLRTHIQHLHQTRDHHHHHHHAPDPLPPPDPSRGLWWQGNSLPSPSPGSQRRSDGGRSLHRRRRTQSVGVGTQDEEEEEEEEEEGGQVEEDAEEKDAGKKDEEGLSHMLFINHLPSPLPPRPPPDLGPDPGLDPGSSLELGGRDGRADYSRFAGLEAAVRGRLAILLRAADSSMQRRLARISWELAQTDTELLCEHAHRQHLARERHEAAERQRSLSRQVDVAVAVIAAMREQLNASENQLEQREREALSIQSFLESAVRQETSGRVRVQRFIETLLERIALAERLVQFYQEESAGGQPYSGFYDNRSPSSSSSSSSSRPTQDQDQEWVWEPRQRCRSLGYEV</sequence>
<feature type="compositionally biased region" description="Low complexity" evidence="3">
    <location>
        <begin position="151"/>
        <end position="161"/>
    </location>
</feature>
<evidence type="ECO:0000256" key="1">
    <source>
        <dbReference type="ARBA" id="ARBA00022553"/>
    </source>
</evidence>
<dbReference type="GO" id="GO:0010975">
    <property type="term" value="P:regulation of neuron projection development"/>
    <property type="evidence" value="ECO:0007669"/>
    <property type="project" value="TreeGrafter"/>
</dbReference>
<dbReference type="InterPro" id="IPR052283">
    <property type="entry name" value="GenomicStab_NeuMorph_Reg"/>
</dbReference>
<name>A0A9Q0IUY4_9TELE</name>
<dbReference type="AlphaFoldDB" id="A0A9Q0IUY4"/>
<proteinExistence type="predicted"/>
<feature type="compositionally biased region" description="Low complexity" evidence="3">
    <location>
        <begin position="330"/>
        <end position="343"/>
    </location>
</feature>
<keyword evidence="1" id="KW-0597">Phosphoprotein</keyword>
<feature type="domain" description="FBX41/ZN365 C2H2-type zinc finger" evidence="4">
    <location>
        <begin position="6"/>
        <end position="33"/>
    </location>
</feature>
<comment type="caution">
    <text evidence="5">The sequence shown here is derived from an EMBL/GenBank/DDBJ whole genome shotgun (WGS) entry which is preliminary data.</text>
</comment>
<feature type="region of interest" description="Disordered" evidence="3">
    <location>
        <begin position="135"/>
        <end position="167"/>
    </location>
</feature>
<evidence type="ECO:0000313" key="5">
    <source>
        <dbReference type="EMBL" id="KAJ3610121.1"/>
    </source>
</evidence>
<organism evidence="5 6">
    <name type="scientific">Muraenolepis orangiensis</name>
    <name type="common">Patagonian moray cod</name>
    <dbReference type="NCBI Taxonomy" id="630683"/>
    <lineage>
        <taxon>Eukaryota</taxon>
        <taxon>Metazoa</taxon>
        <taxon>Chordata</taxon>
        <taxon>Craniata</taxon>
        <taxon>Vertebrata</taxon>
        <taxon>Euteleostomi</taxon>
        <taxon>Actinopterygii</taxon>
        <taxon>Neopterygii</taxon>
        <taxon>Teleostei</taxon>
        <taxon>Neoteleostei</taxon>
        <taxon>Acanthomorphata</taxon>
        <taxon>Zeiogadaria</taxon>
        <taxon>Gadariae</taxon>
        <taxon>Gadiformes</taxon>
        <taxon>Muraenolepidoidei</taxon>
        <taxon>Muraenolepididae</taxon>
        <taxon>Muraenolepis</taxon>
    </lineage>
</organism>
<evidence type="ECO:0000259" key="4">
    <source>
        <dbReference type="Pfam" id="PF23165"/>
    </source>
</evidence>
<dbReference type="GO" id="GO:0110026">
    <property type="term" value="P:regulation of DNA strand resection involved in replication fork processing"/>
    <property type="evidence" value="ECO:0007669"/>
    <property type="project" value="TreeGrafter"/>
</dbReference>
<feature type="compositionally biased region" description="Pro residues" evidence="3">
    <location>
        <begin position="139"/>
        <end position="150"/>
    </location>
</feature>
<evidence type="ECO:0000256" key="3">
    <source>
        <dbReference type="SAM" id="MobiDB-lite"/>
    </source>
</evidence>
<dbReference type="EMBL" id="JANIIK010000038">
    <property type="protein sequence ID" value="KAJ3610121.1"/>
    <property type="molecule type" value="Genomic_DNA"/>
</dbReference>
<dbReference type="Pfam" id="PF23165">
    <property type="entry name" value="zf-C2H2_FBX41"/>
    <property type="match status" value="1"/>
</dbReference>
<dbReference type="PANTHER" id="PTHR15739:SF2">
    <property type="entry name" value="PROTEIN ZNF365"/>
    <property type="match status" value="1"/>
</dbReference>
<dbReference type="PANTHER" id="PTHR15739">
    <property type="entry name" value="ZINC FINGER PROTEIN"/>
    <property type="match status" value="1"/>
</dbReference>
<evidence type="ECO:0000256" key="2">
    <source>
        <dbReference type="ARBA" id="ARBA00023054"/>
    </source>
</evidence>
<feature type="compositionally biased region" description="Basic residues" evidence="3">
    <location>
        <begin position="33"/>
        <end position="44"/>
    </location>
</feature>
<feature type="region of interest" description="Disordered" evidence="3">
    <location>
        <begin position="318"/>
        <end position="354"/>
    </location>
</feature>
<feature type="compositionally biased region" description="Acidic residues" evidence="3">
    <location>
        <begin position="96"/>
        <end position="117"/>
    </location>
</feature>
<evidence type="ECO:0000313" key="6">
    <source>
        <dbReference type="Proteomes" id="UP001148018"/>
    </source>
</evidence>
<accession>A0A9Q0IUY4</accession>
<feature type="region of interest" description="Disordered" evidence="3">
    <location>
        <begin position="33"/>
        <end position="123"/>
    </location>
</feature>
<dbReference type="GO" id="GO:0010569">
    <property type="term" value="P:regulation of double-strand break repair via homologous recombination"/>
    <property type="evidence" value="ECO:0007669"/>
    <property type="project" value="TreeGrafter"/>
</dbReference>
<gene>
    <name evidence="5" type="ORF">NHX12_022215</name>
</gene>
<feature type="compositionally biased region" description="Polar residues" evidence="3">
    <location>
        <begin position="61"/>
        <end position="73"/>
    </location>
</feature>